<evidence type="ECO:0000256" key="5">
    <source>
        <dbReference type="HAMAP-Rule" id="MF_01401"/>
    </source>
</evidence>
<evidence type="ECO:0000256" key="3">
    <source>
        <dbReference type="ARBA" id="ARBA00047806"/>
    </source>
</evidence>
<dbReference type="SUPFAM" id="SSF55068">
    <property type="entry name" value="Peptide methionine sulfoxide reductase"/>
    <property type="match status" value="1"/>
</dbReference>
<dbReference type="HAMAP" id="MF_01401">
    <property type="entry name" value="MsrA"/>
    <property type="match status" value="1"/>
</dbReference>
<dbReference type="GO" id="GO:0008113">
    <property type="term" value="F:peptide-methionine (S)-S-oxide reductase activity"/>
    <property type="evidence" value="ECO:0007669"/>
    <property type="project" value="UniProtKB-UniRule"/>
</dbReference>
<accession>I7LBI3</accession>
<dbReference type="RefSeq" id="WP_009560163.1">
    <property type="nucleotide sequence ID" value="NZ_AYZN01000001.1"/>
</dbReference>
<comment type="caution">
    <text evidence="7">The sequence shown here is derived from an EMBL/GenBank/DDBJ whole genome shotgun (WGS) entry which is preliminary data.</text>
</comment>
<feature type="domain" description="Peptide methionine sulphoxide reductase MsrA" evidence="6">
    <location>
        <begin position="14"/>
        <end position="164"/>
    </location>
</feature>
<evidence type="ECO:0000259" key="6">
    <source>
        <dbReference type="Pfam" id="PF01625"/>
    </source>
</evidence>
<evidence type="ECO:0000256" key="4">
    <source>
        <dbReference type="ARBA" id="ARBA00048782"/>
    </source>
</evidence>
<dbReference type="AlphaFoldDB" id="I7LBI3"/>
<comment type="similarity">
    <text evidence="1 5">Belongs to the MsrA Met sulfoxide reductase family.</text>
</comment>
<dbReference type="InterPro" id="IPR036509">
    <property type="entry name" value="Met_Sox_Rdtase_MsrA_sf"/>
</dbReference>
<dbReference type="Pfam" id="PF01625">
    <property type="entry name" value="PMSR"/>
    <property type="match status" value="1"/>
</dbReference>
<dbReference type="PANTHER" id="PTHR43774">
    <property type="entry name" value="PEPTIDE METHIONINE SULFOXIDE REDUCTASE"/>
    <property type="match status" value="1"/>
</dbReference>
<protein>
    <recommendedName>
        <fullName evidence="5">Peptide methionine sulfoxide reductase MsrA</fullName>
        <shortName evidence="5">Protein-methionine-S-oxide reductase</shortName>
        <ecNumber evidence="5">1.8.4.11</ecNumber>
    </recommendedName>
    <alternativeName>
        <fullName evidence="5">Peptide-methionine (S)-S-oxide reductase</fullName>
        <shortName evidence="5">Peptide Met(O) reductase</shortName>
    </alternativeName>
</protein>
<evidence type="ECO:0000313" key="7">
    <source>
        <dbReference type="EMBL" id="CCI85611.1"/>
    </source>
</evidence>
<keyword evidence="8" id="KW-1185">Reference proteome</keyword>
<dbReference type="Gene3D" id="3.30.1060.10">
    <property type="entry name" value="Peptide methionine sulphoxide reductase MsrA"/>
    <property type="match status" value="1"/>
</dbReference>
<reference evidence="7 8" key="1">
    <citation type="submission" date="2012-06" db="EMBL/GenBank/DDBJ databases">
        <title>Draft Genome Sequence of Lactobacillus pasteurii CRBIP 24.76T.</title>
        <authorList>
            <person name="Cousin S."/>
            <person name="Bouchier C."/>
            <person name="Loux V."/>
            <person name="Ma L."/>
            <person name="Creno S."/>
            <person name="Bizet C."/>
            <person name="Clermont D."/>
        </authorList>
    </citation>
    <scope>NUCLEOTIDE SEQUENCE [LARGE SCALE GENOMIC DNA]</scope>
    <source>
        <strain evidence="8">CRBIP 24.76T</strain>
    </source>
</reference>
<organism evidence="7 8">
    <name type="scientific">Lactobacillus pasteurii DSM 23907 = CRBIP 24.76</name>
    <dbReference type="NCBI Taxonomy" id="1423790"/>
    <lineage>
        <taxon>Bacteria</taxon>
        <taxon>Bacillati</taxon>
        <taxon>Bacillota</taxon>
        <taxon>Bacilli</taxon>
        <taxon>Lactobacillales</taxon>
        <taxon>Lactobacillaceae</taxon>
        <taxon>Lactobacillus</taxon>
    </lineage>
</organism>
<feature type="active site" evidence="5">
    <location>
        <position position="21"/>
    </location>
</feature>
<evidence type="ECO:0000256" key="2">
    <source>
        <dbReference type="ARBA" id="ARBA00023002"/>
    </source>
</evidence>
<comment type="function">
    <text evidence="5">Has an important function as a repair enzyme for proteins that have been inactivated by oxidation. Catalyzes the reversible oxidation-reduction of methionine sulfoxide in proteins to methionine.</text>
</comment>
<dbReference type="PANTHER" id="PTHR43774:SF1">
    <property type="entry name" value="PEPTIDE METHIONINE SULFOXIDE REDUCTASE MSRA 2"/>
    <property type="match status" value="1"/>
</dbReference>
<dbReference type="eggNOG" id="COG0225">
    <property type="taxonomic scope" value="Bacteria"/>
</dbReference>
<proteinExistence type="inferred from homology"/>
<name>I7LBI3_9LACO</name>
<dbReference type="STRING" id="1423790.BN53_05870"/>
<comment type="catalytic activity">
    <reaction evidence="3 5">
        <text>L-methionyl-[protein] + [thioredoxin]-disulfide + H2O = L-methionyl-(S)-S-oxide-[protein] + [thioredoxin]-dithiol</text>
        <dbReference type="Rhea" id="RHEA:14217"/>
        <dbReference type="Rhea" id="RHEA-COMP:10698"/>
        <dbReference type="Rhea" id="RHEA-COMP:10700"/>
        <dbReference type="Rhea" id="RHEA-COMP:12313"/>
        <dbReference type="Rhea" id="RHEA-COMP:12315"/>
        <dbReference type="ChEBI" id="CHEBI:15377"/>
        <dbReference type="ChEBI" id="CHEBI:16044"/>
        <dbReference type="ChEBI" id="CHEBI:29950"/>
        <dbReference type="ChEBI" id="CHEBI:44120"/>
        <dbReference type="ChEBI" id="CHEBI:50058"/>
        <dbReference type="EC" id="1.8.4.11"/>
    </reaction>
</comment>
<sequence>MENSINNKGNGLDTAIFAGGCFWCMVQPFDSLPGIKSVISGYTGGHFANPTYEQVCTGTTGHTEAVEITFDPEVFPYEKLVEIYWQVADPTDATGQFQDRGDQYRPVIYYNSPEQKETAEKSKEKLAASGLFDQPIVTKIEPASEFYPAEEYHQDFYRKNPLRFIMEEAGGRGAYIEKHLDRSYYTDQEK</sequence>
<dbReference type="EC" id="1.8.4.11" evidence="5"/>
<gene>
    <name evidence="5" type="primary">msrA</name>
    <name evidence="7" type="ORF">BN53_05870</name>
</gene>
<dbReference type="PATRIC" id="fig|1423790.3.peg.223"/>
<comment type="catalytic activity">
    <reaction evidence="4 5">
        <text>[thioredoxin]-disulfide + L-methionine + H2O = L-methionine (S)-S-oxide + [thioredoxin]-dithiol</text>
        <dbReference type="Rhea" id="RHEA:19993"/>
        <dbReference type="Rhea" id="RHEA-COMP:10698"/>
        <dbReference type="Rhea" id="RHEA-COMP:10700"/>
        <dbReference type="ChEBI" id="CHEBI:15377"/>
        <dbReference type="ChEBI" id="CHEBI:29950"/>
        <dbReference type="ChEBI" id="CHEBI:50058"/>
        <dbReference type="ChEBI" id="CHEBI:57844"/>
        <dbReference type="ChEBI" id="CHEBI:58772"/>
        <dbReference type="EC" id="1.8.4.11"/>
    </reaction>
</comment>
<dbReference type="OrthoDB" id="4174719at2"/>
<evidence type="ECO:0000313" key="8">
    <source>
        <dbReference type="Proteomes" id="UP000009311"/>
    </source>
</evidence>
<dbReference type="Proteomes" id="UP000009311">
    <property type="component" value="Unassembled WGS sequence"/>
</dbReference>
<evidence type="ECO:0000256" key="1">
    <source>
        <dbReference type="ARBA" id="ARBA00005591"/>
    </source>
</evidence>
<dbReference type="InterPro" id="IPR002569">
    <property type="entry name" value="Met_Sox_Rdtase_MsrA_dom"/>
</dbReference>
<dbReference type="GO" id="GO:0033744">
    <property type="term" value="F:L-methionine:thioredoxin-disulfide S-oxidoreductase activity"/>
    <property type="evidence" value="ECO:0007669"/>
    <property type="project" value="RHEA"/>
</dbReference>
<dbReference type="NCBIfam" id="TIGR00401">
    <property type="entry name" value="msrA"/>
    <property type="match status" value="1"/>
</dbReference>
<keyword evidence="2 5" id="KW-0560">Oxidoreductase</keyword>
<dbReference type="EMBL" id="CAKD01000023">
    <property type="protein sequence ID" value="CCI85611.1"/>
    <property type="molecule type" value="Genomic_DNA"/>
</dbReference>